<feature type="transmembrane region" description="Helical" evidence="4">
    <location>
        <begin position="78"/>
        <end position="100"/>
    </location>
</feature>
<reference evidence="7" key="1">
    <citation type="journal article" date="2019" name="Int. J. Syst. Evol. Microbiol.">
        <title>The Global Catalogue of Microorganisms (GCM) 10K type strain sequencing project: providing services to taxonomists for standard genome sequencing and annotation.</title>
        <authorList>
            <consortium name="The Broad Institute Genomics Platform"/>
            <consortium name="The Broad Institute Genome Sequencing Center for Infectious Disease"/>
            <person name="Wu L."/>
            <person name="Ma J."/>
        </authorList>
    </citation>
    <scope>NUCLEOTIDE SEQUENCE [LARGE SCALE GENOMIC DNA]</scope>
    <source>
        <strain evidence="7">KCTC 42423</strain>
    </source>
</reference>
<keyword evidence="7" id="KW-1185">Reference proteome</keyword>
<keyword evidence="3" id="KW-0560">Oxidoreductase</keyword>
<protein>
    <submittedName>
        <fullName evidence="6">Sterol desaturase family protein</fullName>
    </submittedName>
</protein>
<name>A0ABW5NBL6_9FLAO</name>
<evidence type="ECO:0000256" key="4">
    <source>
        <dbReference type="SAM" id="Phobius"/>
    </source>
</evidence>
<dbReference type="InterPro" id="IPR045019">
    <property type="entry name" value="BETA-OHASE-like"/>
</dbReference>
<gene>
    <name evidence="6" type="ORF">ACFSTE_16210</name>
</gene>
<keyword evidence="4" id="KW-1133">Transmembrane helix</keyword>
<evidence type="ECO:0000313" key="6">
    <source>
        <dbReference type="EMBL" id="MFD2592384.1"/>
    </source>
</evidence>
<sequence length="149" mass="18154">MIVLFWILIFLGTFFFMEFMAWFTHKYIMHGFLWSLHKDHHKKDHDSWFERNDAFFIFYAVVSIVLFLLWQYDIFWPGLPIGVGIFAYGVAYFLVHDIFIHQRFKMFRRINNRYARGVRRAHKMHHKKIGKGGGECFGMLVVPFKYFKK</sequence>
<keyword evidence="4" id="KW-0472">Membrane</keyword>
<feature type="transmembrane region" description="Helical" evidence="4">
    <location>
        <begin position="54"/>
        <end position="72"/>
    </location>
</feature>
<organism evidence="6 7">
    <name type="scientific">Aquimarina hainanensis</name>
    <dbReference type="NCBI Taxonomy" id="1578017"/>
    <lineage>
        <taxon>Bacteria</taxon>
        <taxon>Pseudomonadati</taxon>
        <taxon>Bacteroidota</taxon>
        <taxon>Flavobacteriia</taxon>
        <taxon>Flavobacteriales</taxon>
        <taxon>Flavobacteriaceae</taxon>
        <taxon>Aquimarina</taxon>
    </lineage>
</organism>
<evidence type="ECO:0000256" key="1">
    <source>
        <dbReference type="ARBA" id="ARBA00009324"/>
    </source>
</evidence>
<feature type="transmembrane region" description="Helical" evidence="4">
    <location>
        <begin position="6"/>
        <end position="33"/>
    </location>
</feature>
<proteinExistence type="inferred from homology"/>
<dbReference type="RefSeq" id="WP_378254365.1">
    <property type="nucleotide sequence ID" value="NZ_JBHSJV010000001.1"/>
</dbReference>
<evidence type="ECO:0000256" key="3">
    <source>
        <dbReference type="ARBA" id="ARBA00023002"/>
    </source>
</evidence>
<feature type="domain" description="Fatty acid hydroxylase" evidence="5">
    <location>
        <begin position="11"/>
        <end position="138"/>
    </location>
</feature>
<evidence type="ECO:0000256" key="2">
    <source>
        <dbReference type="ARBA" id="ARBA00022746"/>
    </source>
</evidence>
<comment type="caution">
    <text evidence="6">The sequence shown here is derived from an EMBL/GenBank/DDBJ whole genome shotgun (WGS) entry which is preliminary data.</text>
</comment>
<comment type="similarity">
    <text evidence="1">Belongs to the sterol desaturase family.</text>
</comment>
<dbReference type="PANTHER" id="PTHR31899">
    <property type="entry name" value="BETA-CAROTENE 3-HYDROXYLASE 1, CHLOROPLASTIC"/>
    <property type="match status" value="1"/>
</dbReference>
<dbReference type="Pfam" id="PF04116">
    <property type="entry name" value="FA_hydroxylase"/>
    <property type="match status" value="1"/>
</dbReference>
<evidence type="ECO:0000259" key="5">
    <source>
        <dbReference type="Pfam" id="PF04116"/>
    </source>
</evidence>
<accession>A0ABW5NBL6</accession>
<keyword evidence="2" id="KW-0125">Carotenoid biosynthesis</keyword>
<keyword evidence="4" id="KW-0812">Transmembrane</keyword>
<dbReference type="EMBL" id="JBHULX010000039">
    <property type="protein sequence ID" value="MFD2592384.1"/>
    <property type="molecule type" value="Genomic_DNA"/>
</dbReference>
<evidence type="ECO:0000313" key="7">
    <source>
        <dbReference type="Proteomes" id="UP001597459"/>
    </source>
</evidence>
<dbReference type="InterPro" id="IPR006694">
    <property type="entry name" value="Fatty_acid_hydroxylase"/>
</dbReference>
<dbReference type="PANTHER" id="PTHR31899:SF9">
    <property type="entry name" value="BETA-CAROTENE 3-HYDROXYLASE 1, CHLOROPLASTIC"/>
    <property type="match status" value="1"/>
</dbReference>
<dbReference type="Proteomes" id="UP001597459">
    <property type="component" value="Unassembled WGS sequence"/>
</dbReference>